<gene>
    <name evidence="2" type="ORF">H9763_07760</name>
</gene>
<evidence type="ECO:0000313" key="3">
    <source>
        <dbReference type="Proteomes" id="UP000886883"/>
    </source>
</evidence>
<dbReference type="GO" id="GO:0005694">
    <property type="term" value="C:chromosome"/>
    <property type="evidence" value="ECO:0007669"/>
    <property type="project" value="InterPro"/>
</dbReference>
<proteinExistence type="predicted"/>
<dbReference type="Pfam" id="PF09983">
    <property type="entry name" value="JetD_C"/>
    <property type="match status" value="1"/>
</dbReference>
<comment type="caution">
    <text evidence="2">The sequence shown here is derived from an EMBL/GenBank/DDBJ whole genome shotgun (WGS) entry which is preliminary data.</text>
</comment>
<protein>
    <submittedName>
        <fullName evidence="2">DUF2220 domain-containing protein</fullName>
    </submittedName>
</protein>
<sequence>MTNYEEKILAALADKYRKSKKDQGTSVIARRTKISPSLLYRQYSRNDGDPEEIQAVNQAAARCQEKGFLTFETAGFSNEIESIYLNDSKIEEIERCLEETGRYESKSSKRRYVEGLISTYGGRSPAAERECEKLRQSLEKNRIPQKYLQTGELLKALVFIENNQEDLYLREASMLIYGDSKYLEDNTLYPVCRALRDSLGRPCEEDELEDEILEEYHITREKQKLCIKGDVMLRTGGKELDLSDFKDGVEFFSGQLKELEWIHVRASALMTVENYTSWLRLSSADRAVFYLGGYATRDQRDFLKTVYACNPGLTFLHFGDIDAGGFYIHEHLCRVTGIPFQMYRMSRAELQDPRFKSCLHPLTQQDRMRLRALETHTAYGEMAEYMLERNVKLEQEIVSYYEDENADK</sequence>
<dbReference type="InterPro" id="IPR036078">
    <property type="entry name" value="Spo11/TopoVI_A_sf"/>
</dbReference>
<feature type="domain" description="Wadjet protein JetD C-terminal" evidence="1">
    <location>
        <begin position="238"/>
        <end position="400"/>
    </location>
</feature>
<reference evidence="2" key="1">
    <citation type="journal article" date="2021" name="PeerJ">
        <title>Extensive microbial diversity within the chicken gut microbiome revealed by metagenomics and culture.</title>
        <authorList>
            <person name="Gilroy R."/>
            <person name="Ravi A."/>
            <person name="Getino M."/>
            <person name="Pursley I."/>
            <person name="Horton D.L."/>
            <person name="Alikhan N.F."/>
            <person name="Baker D."/>
            <person name="Gharbi K."/>
            <person name="Hall N."/>
            <person name="Watson M."/>
            <person name="Adriaenssens E.M."/>
            <person name="Foster-Nyarko E."/>
            <person name="Jarju S."/>
            <person name="Secka A."/>
            <person name="Antonio M."/>
            <person name="Oren A."/>
            <person name="Chaudhuri R.R."/>
            <person name="La Ragione R."/>
            <person name="Hildebrand F."/>
            <person name="Pallen M.J."/>
        </authorList>
    </citation>
    <scope>NUCLEOTIDE SEQUENCE</scope>
    <source>
        <strain evidence="2">USAMLcec3-2134</strain>
    </source>
</reference>
<accession>A0A9D2MQY8</accession>
<dbReference type="Proteomes" id="UP000886883">
    <property type="component" value="Unassembled WGS sequence"/>
</dbReference>
<dbReference type="Gene3D" id="3.40.1360.10">
    <property type="match status" value="1"/>
</dbReference>
<dbReference type="SUPFAM" id="SSF56726">
    <property type="entry name" value="DNA topoisomerase IV, alpha subunit"/>
    <property type="match status" value="1"/>
</dbReference>
<dbReference type="AlphaFoldDB" id="A0A9D2MQY8"/>
<dbReference type="InterPro" id="IPR024534">
    <property type="entry name" value="JetD_C"/>
</dbReference>
<reference evidence="2" key="2">
    <citation type="submission" date="2021-04" db="EMBL/GenBank/DDBJ databases">
        <authorList>
            <person name="Gilroy R."/>
        </authorList>
    </citation>
    <scope>NUCLEOTIDE SEQUENCE</scope>
    <source>
        <strain evidence="2">USAMLcec3-2134</strain>
    </source>
</reference>
<name>A0A9D2MQY8_9FIRM</name>
<dbReference type="GO" id="GO:0003677">
    <property type="term" value="F:DNA binding"/>
    <property type="evidence" value="ECO:0007669"/>
    <property type="project" value="InterPro"/>
</dbReference>
<evidence type="ECO:0000313" key="2">
    <source>
        <dbReference type="EMBL" id="HJB91348.1"/>
    </source>
</evidence>
<evidence type="ECO:0000259" key="1">
    <source>
        <dbReference type="Pfam" id="PF09983"/>
    </source>
</evidence>
<dbReference type="EMBL" id="DWXE01000027">
    <property type="protein sequence ID" value="HJB91348.1"/>
    <property type="molecule type" value="Genomic_DNA"/>
</dbReference>
<organism evidence="2 3">
    <name type="scientific">Candidatus Eisenbergiella merdigallinarum</name>
    <dbReference type="NCBI Taxonomy" id="2838552"/>
    <lineage>
        <taxon>Bacteria</taxon>
        <taxon>Bacillati</taxon>
        <taxon>Bacillota</taxon>
        <taxon>Clostridia</taxon>
        <taxon>Lachnospirales</taxon>
        <taxon>Lachnospiraceae</taxon>
        <taxon>Eisenbergiella</taxon>
    </lineage>
</organism>